<dbReference type="PROSITE" id="PS50283">
    <property type="entry name" value="NA_SOLUT_SYMP_3"/>
    <property type="match status" value="1"/>
</dbReference>
<organism evidence="2">
    <name type="scientific">marine metagenome</name>
    <dbReference type="NCBI Taxonomy" id="408172"/>
    <lineage>
        <taxon>unclassified sequences</taxon>
        <taxon>metagenomes</taxon>
        <taxon>ecological metagenomes</taxon>
    </lineage>
</organism>
<keyword evidence="1" id="KW-0812">Transmembrane</keyword>
<dbReference type="GO" id="GO:0022857">
    <property type="term" value="F:transmembrane transporter activity"/>
    <property type="evidence" value="ECO:0007669"/>
    <property type="project" value="InterPro"/>
</dbReference>
<protein>
    <recommendedName>
        <fullName evidence="3">Sodium:solute symporter</fullName>
    </recommendedName>
</protein>
<keyword evidence="1" id="KW-1133">Transmembrane helix</keyword>
<dbReference type="AlphaFoldDB" id="A0A382YXT5"/>
<proteinExistence type="predicted"/>
<feature type="non-terminal residue" evidence="2">
    <location>
        <position position="51"/>
    </location>
</feature>
<dbReference type="EMBL" id="UINC01179117">
    <property type="protein sequence ID" value="SVD87635.1"/>
    <property type="molecule type" value="Genomic_DNA"/>
</dbReference>
<evidence type="ECO:0000256" key="1">
    <source>
        <dbReference type="SAM" id="Phobius"/>
    </source>
</evidence>
<gene>
    <name evidence="2" type="ORF">METZ01_LOCUS440489</name>
</gene>
<dbReference type="InterPro" id="IPR001734">
    <property type="entry name" value="Na/solute_symporter"/>
</dbReference>
<name>A0A382YXT5_9ZZZZ</name>
<accession>A0A382YXT5</accession>
<sequence length="51" mass="5683">MNLSPIDMTIVIGYILFALGLGIYYSKRAGSNINEFFISGRNLPWWLAGTS</sequence>
<keyword evidence="1" id="KW-0472">Membrane</keyword>
<dbReference type="GO" id="GO:0016020">
    <property type="term" value="C:membrane"/>
    <property type="evidence" value="ECO:0007669"/>
    <property type="project" value="InterPro"/>
</dbReference>
<feature type="transmembrane region" description="Helical" evidence="1">
    <location>
        <begin position="6"/>
        <end position="25"/>
    </location>
</feature>
<evidence type="ECO:0008006" key="3">
    <source>
        <dbReference type="Google" id="ProtNLM"/>
    </source>
</evidence>
<reference evidence="2" key="1">
    <citation type="submission" date="2018-05" db="EMBL/GenBank/DDBJ databases">
        <authorList>
            <person name="Lanie J.A."/>
            <person name="Ng W.-L."/>
            <person name="Kazmierczak K.M."/>
            <person name="Andrzejewski T.M."/>
            <person name="Davidsen T.M."/>
            <person name="Wayne K.J."/>
            <person name="Tettelin H."/>
            <person name="Glass J.I."/>
            <person name="Rusch D."/>
            <person name="Podicherti R."/>
            <person name="Tsui H.-C.T."/>
            <person name="Winkler M.E."/>
        </authorList>
    </citation>
    <scope>NUCLEOTIDE SEQUENCE</scope>
</reference>
<evidence type="ECO:0000313" key="2">
    <source>
        <dbReference type="EMBL" id="SVD87635.1"/>
    </source>
</evidence>